<dbReference type="AlphaFoldDB" id="A0A6A6XHW2"/>
<dbReference type="Pfam" id="PF08386">
    <property type="entry name" value="Abhydrolase_4"/>
    <property type="match status" value="1"/>
</dbReference>
<gene>
    <name evidence="2" type="ORF">K505DRAFT_323698</name>
</gene>
<organism evidence="2 3">
    <name type="scientific">Melanomma pulvis-pyrius CBS 109.77</name>
    <dbReference type="NCBI Taxonomy" id="1314802"/>
    <lineage>
        <taxon>Eukaryota</taxon>
        <taxon>Fungi</taxon>
        <taxon>Dikarya</taxon>
        <taxon>Ascomycota</taxon>
        <taxon>Pezizomycotina</taxon>
        <taxon>Dothideomycetes</taxon>
        <taxon>Pleosporomycetidae</taxon>
        <taxon>Pleosporales</taxon>
        <taxon>Melanommataceae</taxon>
        <taxon>Melanomma</taxon>
    </lineage>
</organism>
<dbReference type="Proteomes" id="UP000799757">
    <property type="component" value="Unassembled WGS sequence"/>
</dbReference>
<keyword evidence="3" id="KW-1185">Reference proteome</keyword>
<evidence type="ECO:0000313" key="2">
    <source>
        <dbReference type="EMBL" id="KAF2795991.1"/>
    </source>
</evidence>
<evidence type="ECO:0000259" key="1">
    <source>
        <dbReference type="Pfam" id="PF08386"/>
    </source>
</evidence>
<sequence length="154" mass="17435">MDGRYNISTVEKWQSYVKEMESKSQYVGDIWASIITLQCRSLRFAPPKNQVFNGFDFTTTKNPILFTRNRIDPVASSAEKMATFFRGSVVLTQDTVGHGLTAAESDCINKHLHKFMERGDLPPAHTVCGVRRKPFQAATGKMRRALPQRRNIGL</sequence>
<accession>A0A6A6XHW2</accession>
<feature type="domain" description="Peptidase S33 tripeptidyl aminopeptidase-like C-terminal" evidence="1">
    <location>
        <begin position="28"/>
        <end position="128"/>
    </location>
</feature>
<dbReference type="EMBL" id="MU001843">
    <property type="protein sequence ID" value="KAF2795991.1"/>
    <property type="molecule type" value="Genomic_DNA"/>
</dbReference>
<reference evidence="2" key="1">
    <citation type="journal article" date="2020" name="Stud. Mycol.">
        <title>101 Dothideomycetes genomes: a test case for predicting lifestyles and emergence of pathogens.</title>
        <authorList>
            <person name="Haridas S."/>
            <person name="Albert R."/>
            <person name="Binder M."/>
            <person name="Bloem J."/>
            <person name="Labutti K."/>
            <person name="Salamov A."/>
            <person name="Andreopoulos B."/>
            <person name="Baker S."/>
            <person name="Barry K."/>
            <person name="Bills G."/>
            <person name="Bluhm B."/>
            <person name="Cannon C."/>
            <person name="Castanera R."/>
            <person name="Culley D."/>
            <person name="Daum C."/>
            <person name="Ezra D."/>
            <person name="Gonzalez J."/>
            <person name="Henrissat B."/>
            <person name="Kuo A."/>
            <person name="Liang C."/>
            <person name="Lipzen A."/>
            <person name="Lutzoni F."/>
            <person name="Magnuson J."/>
            <person name="Mondo S."/>
            <person name="Nolan M."/>
            <person name="Ohm R."/>
            <person name="Pangilinan J."/>
            <person name="Park H.-J."/>
            <person name="Ramirez L."/>
            <person name="Alfaro M."/>
            <person name="Sun H."/>
            <person name="Tritt A."/>
            <person name="Yoshinaga Y."/>
            <person name="Zwiers L.-H."/>
            <person name="Turgeon B."/>
            <person name="Goodwin S."/>
            <person name="Spatafora J."/>
            <person name="Crous P."/>
            <person name="Grigoriev I."/>
        </authorList>
    </citation>
    <scope>NUCLEOTIDE SEQUENCE</scope>
    <source>
        <strain evidence="2">CBS 109.77</strain>
    </source>
</reference>
<evidence type="ECO:0000313" key="3">
    <source>
        <dbReference type="Proteomes" id="UP000799757"/>
    </source>
</evidence>
<name>A0A6A6XHW2_9PLEO</name>
<dbReference type="InterPro" id="IPR013595">
    <property type="entry name" value="Pept_S33_TAP-like_C"/>
</dbReference>
<protein>
    <recommendedName>
        <fullName evidence="1">Peptidase S33 tripeptidyl aminopeptidase-like C-terminal domain-containing protein</fullName>
    </recommendedName>
</protein>
<dbReference type="OrthoDB" id="425534at2759"/>
<proteinExistence type="predicted"/>